<dbReference type="RefSeq" id="WP_135773529.1">
    <property type="nucleotide sequence ID" value="NZ_RQEY01000012.1"/>
</dbReference>
<dbReference type="Proteomes" id="UP000298097">
    <property type="component" value="Unassembled WGS sequence"/>
</dbReference>
<keyword evidence="3" id="KW-1185">Reference proteome</keyword>
<reference evidence="2" key="1">
    <citation type="journal article" date="2019" name="PLoS Negl. Trop. Dis.">
        <title>Revisiting the worldwide diversity of Leptospira species in the environment.</title>
        <authorList>
            <person name="Vincent A.T."/>
            <person name="Schiettekatte O."/>
            <person name="Bourhy P."/>
            <person name="Veyrier F.J."/>
            <person name="Picardeau M."/>
        </authorList>
    </citation>
    <scope>NUCLEOTIDE SEQUENCE [LARGE SCALE GENOMIC DNA]</scope>
    <source>
        <strain evidence="2">201800301</strain>
    </source>
</reference>
<dbReference type="InterPro" id="IPR058469">
    <property type="entry name" value="DUF8156"/>
</dbReference>
<feature type="domain" description="DUF8156" evidence="1">
    <location>
        <begin position="1"/>
        <end position="84"/>
    </location>
</feature>
<dbReference type="AlphaFoldDB" id="A0A4R9H6Y0"/>
<dbReference type="OrthoDB" id="9804972at2"/>
<dbReference type="Pfam" id="PF26485">
    <property type="entry name" value="DUF8156"/>
    <property type="match status" value="1"/>
</dbReference>
<organism evidence="2 3">
    <name type="scientific">Leptospira andrefontaineae</name>
    <dbReference type="NCBI Taxonomy" id="2484976"/>
    <lineage>
        <taxon>Bacteria</taxon>
        <taxon>Pseudomonadati</taxon>
        <taxon>Spirochaetota</taxon>
        <taxon>Spirochaetia</taxon>
        <taxon>Leptospirales</taxon>
        <taxon>Leptospiraceae</taxon>
        <taxon>Leptospira</taxon>
    </lineage>
</organism>
<gene>
    <name evidence="2" type="ORF">EHO65_07575</name>
</gene>
<evidence type="ECO:0000313" key="3">
    <source>
        <dbReference type="Proteomes" id="UP000298097"/>
    </source>
</evidence>
<evidence type="ECO:0000259" key="1">
    <source>
        <dbReference type="Pfam" id="PF26485"/>
    </source>
</evidence>
<name>A0A4R9H6Y0_9LEPT</name>
<accession>A0A4R9H6Y0</accession>
<protein>
    <recommendedName>
        <fullName evidence="1">DUF8156 domain-containing protein</fullName>
    </recommendedName>
</protein>
<comment type="caution">
    <text evidence="2">The sequence shown here is derived from an EMBL/GenBank/DDBJ whole genome shotgun (WGS) entry which is preliminary data.</text>
</comment>
<sequence>MGRTILPYSQQIKLVEESYKNYRRGLPAPKQQILDGIFRNAKKDLAAGVMASDPNPQNSMILSAIIDLQKQINELAEAIEILKKK</sequence>
<proteinExistence type="predicted"/>
<dbReference type="EMBL" id="RQEY01000012">
    <property type="protein sequence ID" value="TGK41277.1"/>
    <property type="molecule type" value="Genomic_DNA"/>
</dbReference>
<evidence type="ECO:0000313" key="2">
    <source>
        <dbReference type="EMBL" id="TGK41277.1"/>
    </source>
</evidence>